<reference evidence="2" key="1">
    <citation type="submission" date="2016-10" db="EMBL/GenBank/DDBJ databases">
        <authorList>
            <person name="de Groot N.N."/>
        </authorList>
    </citation>
    <scope>NUCLEOTIDE SEQUENCE</scope>
</reference>
<name>A0A1W1BHI5_9ZZZZ</name>
<keyword evidence="1" id="KW-1133">Transmembrane helix</keyword>
<organism evidence="2">
    <name type="scientific">hydrothermal vent metagenome</name>
    <dbReference type="NCBI Taxonomy" id="652676"/>
    <lineage>
        <taxon>unclassified sequences</taxon>
        <taxon>metagenomes</taxon>
        <taxon>ecological metagenomes</taxon>
    </lineage>
</organism>
<keyword evidence="1" id="KW-0472">Membrane</keyword>
<gene>
    <name evidence="2" type="ORF">MNB_SM-7-42</name>
</gene>
<dbReference type="EMBL" id="FPHB01000021">
    <property type="protein sequence ID" value="SFV52987.1"/>
    <property type="molecule type" value="Genomic_DNA"/>
</dbReference>
<sequence>MSGIVGTIFGISQNKIIDNEIVNILLVVGTAGVVGISVLIRVEEKKRNKFIDELEKTQKD</sequence>
<protein>
    <submittedName>
        <fullName evidence="2">Uncharacterized protein</fullName>
    </submittedName>
</protein>
<dbReference type="AlphaFoldDB" id="A0A1W1BHI5"/>
<proteinExistence type="predicted"/>
<keyword evidence="1" id="KW-0812">Transmembrane</keyword>
<evidence type="ECO:0000313" key="2">
    <source>
        <dbReference type="EMBL" id="SFV52987.1"/>
    </source>
</evidence>
<evidence type="ECO:0000256" key="1">
    <source>
        <dbReference type="SAM" id="Phobius"/>
    </source>
</evidence>
<feature type="transmembrane region" description="Helical" evidence="1">
    <location>
        <begin position="21"/>
        <end position="40"/>
    </location>
</feature>
<accession>A0A1W1BHI5</accession>